<evidence type="ECO:0000256" key="1">
    <source>
        <dbReference type="ARBA" id="ARBA00004167"/>
    </source>
</evidence>
<feature type="compositionally biased region" description="Low complexity" evidence="9">
    <location>
        <begin position="15"/>
        <end position="37"/>
    </location>
</feature>
<dbReference type="InterPro" id="IPR051653">
    <property type="entry name" value="E3_ligase_sorting_rcpt"/>
</dbReference>
<dbReference type="SUPFAM" id="SSF57850">
    <property type="entry name" value="RING/U-box"/>
    <property type="match status" value="1"/>
</dbReference>
<accession>V2XPI5</accession>
<dbReference type="EMBL" id="AWSO01000071">
    <property type="protein sequence ID" value="ESK95627.1"/>
    <property type="molecule type" value="Genomic_DNA"/>
</dbReference>
<evidence type="ECO:0000256" key="2">
    <source>
        <dbReference type="ARBA" id="ARBA00022692"/>
    </source>
</evidence>
<evidence type="ECO:0000256" key="8">
    <source>
        <dbReference type="PROSITE-ProRule" id="PRU00175"/>
    </source>
</evidence>
<keyword evidence="12" id="KW-1185">Reference proteome</keyword>
<feature type="region of interest" description="Disordered" evidence="9">
    <location>
        <begin position="1"/>
        <end position="37"/>
    </location>
</feature>
<evidence type="ECO:0000259" key="10">
    <source>
        <dbReference type="PROSITE" id="PS50089"/>
    </source>
</evidence>
<dbReference type="FunFam" id="3.30.40.10:FF:000728">
    <property type="entry name" value="Unplaced genomic scaffold supercont1.4, whole genome shotgun sequence"/>
    <property type="match status" value="1"/>
</dbReference>
<comment type="caution">
    <text evidence="11">The sequence shown here is derived from an EMBL/GenBank/DDBJ whole genome shotgun (WGS) entry which is preliminary data.</text>
</comment>
<keyword evidence="3" id="KW-0479">Metal-binding</keyword>
<feature type="domain" description="RING-type" evidence="10">
    <location>
        <begin position="217"/>
        <end position="259"/>
    </location>
</feature>
<evidence type="ECO:0000256" key="5">
    <source>
        <dbReference type="ARBA" id="ARBA00022833"/>
    </source>
</evidence>
<reference evidence="11 12" key="1">
    <citation type="journal article" date="2014" name="BMC Genomics">
        <title>Genome and secretome analysis of the hemibiotrophic fungal pathogen, Moniliophthora roreri, which causes frosty pod rot disease of cacao: mechanisms of the biotrophic and necrotrophic phases.</title>
        <authorList>
            <person name="Meinhardt L.W."/>
            <person name="Costa G.G.L."/>
            <person name="Thomazella D.P.T."/>
            <person name="Teixeira P.J.P.L."/>
            <person name="Carazzolle M.F."/>
            <person name="Schuster S.C."/>
            <person name="Carlson J.E."/>
            <person name="Guiltinan M.J."/>
            <person name="Mieczkowski P."/>
            <person name="Farmer A."/>
            <person name="Ramaraj T."/>
            <person name="Crozier J."/>
            <person name="Davis R.E."/>
            <person name="Shao J."/>
            <person name="Melnick R.L."/>
            <person name="Pereira G.A.G."/>
            <person name="Bailey B.A."/>
        </authorList>
    </citation>
    <scope>NUCLEOTIDE SEQUENCE [LARGE SCALE GENOMIC DNA]</scope>
    <source>
        <strain evidence="11 12">MCA 2997</strain>
    </source>
</reference>
<dbReference type="KEGG" id="mrr:Moror_12599"/>
<dbReference type="PANTHER" id="PTHR47168:SF1">
    <property type="entry name" value="OS02G0798600 PROTEIN"/>
    <property type="match status" value="1"/>
</dbReference>
<dbReference type="GO" id="GO:0008270">
    <property type="term" value="F:zinc ion binding"/>
    <property type="evidence" value="ECO:0007669"/>
    <property type="project" value="UniProtKB-KW"/>
</dbReference>
<feature type="compositionally biased region" description="Acidic residues" evidence="9">
    <location>
        <begin position="82"/>
        <end position="92"/>
    </location>
</feature>
<evidence type="ECO:0000256" key="6">
    <source>
        <dbReference type="ARBA" id="ARBA00022989"/>
    </source>
</evidence>
<sequence length="268" mass="28912">MSSTVDSTPLPPQSSTPAPASAENSTPSQDQQPQTTGNNIVVPVIVVGLQSVNLSLFGNPPPTAGTTRNNEDEQTAAGPEGEASDEQDGATDDQDRGPRRWTSRAADAFRNLRPGRRASQPPTGLLPDLLDGPGSRTFLIYVIGGYYPPDHTIVTGDPESFNSWETLLDLAELLGQIKPPTASREEIERSGLEVIKSPLMKQYEEEGKISSNCTDRCLICLDDYVPEDDVRVLTCKHAFHMECVDKWLQEGKNNCPACRGTGVASSSS</sequence>
<evidence type="ECO:0000256" key="4">
    <source>
        <dbReference type="ARBA" id="ARBA00022771"/>
    </source>
</evidence>
<dbReference type="Gene3D" id="3.30.40.10">
    <property type="entry name" value="Zinc/RING finger domain, C3HC4 (zinc finger)"/>
    <property type="match status" value="1"/>
</dbReference>
<keyword evidence="4 8" id="KW-0863">Zinc-finger</keyword>
<keyword evidence="2" id="KW-0812">Transmembrane</keyword>
<dbReference type="Pfam" id="PF13639">
    <property type="entry name" value="zf-RING_2"/>
    <property type="match status" value="1"/>
</dbReference>
<dbReference type="GO" id="GO:0016020">
    <property type="term" value="C:membrane"/>
    <property type="evidence" value="ECO:0007669"/>
    <property type="project" value="UniProtKB-SubCell"/>
</dbReference>
<comment type="subcellular location">
    <subcellularLocation>
        <location evidence="1">Membrane</location>
        <topology evidence="1">Single-pass membrane protein</topology>
    </subcellularLocation>
</comment>
<dbReference type="AlphaFoldDB" id="V2XPI5"/>
<dbReference type="STRING" id="1381753.V2XPI5"/>
<dbReference type="PANTHER" id="PTHR47168">
    <property type="entry name" value="RING ZINC FINGER DOMAIN SUPERFAMILY PROTEIN-RELATED"/>
    <property type="match status" value="1"/>
</dbReference>
<evidence type="ECO:0000256" key="3">
    <source>
        <dbReference type="ARBA" id="ARBA00022723"/>
    </source>
</evidence>
<dbReference type="SMART" id="SM00184">
    <property type="entry name" value="RING"/>
    <property type="match status" value="1"/>
</dbReference>
<dbReference type="InterPro" id="IPR001841">
    <property type="entry name" value="Znf_RING"/>
</dbReference>
<keyword evidence="6" id="KW-1133">Transmembrane helix</keyword>
<evidence type="ECO:0000313" key="12">
    <source>
        <dbReference type="Proteomes" id="UP000017559"/>
    </source>
</evidence>
<dbReference type="Proteomes" id="UP000017559">
    <property type="component" value="Unassembled WGS sequence"/>
</dbReference>
<organism evidence="11 12">
    <name type="scientific">Moniliophthora roreri (strain MCA 2997)</name>
    <name type="common">Cocoa frosty pod rot fungus</name>
    <name type="synonym">Crinipellis roreri</name>
    <dbReference type="NCBI Taxonomy" id="1381753"/>
    <lineage>
        <taxon>Eukaryota</taxon>
        <taxon>Fungi</taxon>
        <taxon>Dikarya</taxon>
        <taxon>Basidiomycota</taxon>
        <taxon>Agaricomycotina</taxon>
        <taxon>Agaricomycetes</taxon>
        <taxon>Agaricomycetidae</taxon>
        <taxon>Agaricales</taxon>
        <taxon>Marasmiineae</taxon>
        <taxon>Marasmiaceae</taxon>
        <taxon>Moniliophthora</taxon>
    </lineage>
</organism>
<keyword evidence="7" id="KW-0472">Membrane</keyword>
<proteinExistence type="predicted"/>
<feature type="region of interest" description="Disordered" evidence="9">
    <location>
        <begin position="57"/>
        <end position="129"/>
    </location>
</feature>
<keyword evidence="5" id="KW-0862">Zinc</keyword>
<protein>
    <submittedName>
        <fullName evidence="11">Ring finger protein</fullName>
    </submittedName>
</protein>
<evidence type="ECO:0000256" key="7">
    <source>
        <dbReference type="ARBA" id="ARBA00023136"/>
    </source>
</evidence>
<dbReference type="InterPro" id="IPR013083">
    <property type="entry name" value="Znf_RING/FYVE/PHD"/>
</dbReference>
<dbReference type="OrthoDB" id="8062037at2759"/>
<dbReference type="PROSITE" id="PS50089">
    <property type="entry name" value="ZF_RING_2"/>
    <property type="match status" value="1"/>
</dbReference>
<dbReference type="HOGENOM" id="CLU_1038609_0_0_1"/>
<evidence type="ECO:0000256" key="9">
    <source>
        <dbReference type="SAM" id="MobiDB-lite"/>
    </source>
</evidence>
<gene>
    <name evidence="11" type="ORF">Moror_12599</name>
</gene>
<evidence type="ECO:0000313" key="11">
    <source>
        <dbReference type="EMBL" id="ESK95627.1"/>
    </source>
</evidence>
<name>V2XPI5_MONRO</name>